<dbReference type="EMBL" id="AZMM01004860">
    <property type="protein sequence ID" value="ETJ41212.1"/>
    <property type="molecule type" value="Genomic_DNA"/>
</dbReference>
<name>W1YFE3_9ZZZZ</name>
<dbReference type="AlphaFoldDB" id="W1YFE3"/>
<accession>W1YFE3</accession>
<organism evidence="1">
    <name type="scientific">human gut metagenome</name>
    <dbReference type="NCBI Taxonomy" id="408170"/>
    <lineage>
        <taxon>unclassified sequences</taxon>
        <taxon>metagenomes</taxon>
        <taxon>organismal metagenomes</taxon>
    </lineage>
</organism>
<reference evidence="1" key="1">
    <citation type="submission" date="2013-12" db="EMBL/GenBank/DDBJ databases">
        <title>A Varibaculum cambriense genome reconstructed from a premature infant gut community with otherwise low bacterial novelty that shifts toward anaerobic metabolism during the third week of life.</title>
        <authorList>
            <person name="Brown C.T."/>
            <person name="Sharon I."/>
            <person name="Thomas B.C."/>
            <person name="Castelle C.J."/>
            <person name="Morowitz M.J."/>
            <person name="Banfield J.F."/>
        </authorList>
    </citation>
    <scope>NUCLEOTIDE SEQUENCE</scope>
</reference>
<sequence>MNTFDNVILNSEGYKNIIVNNKGVI</sequence>
<gene>
    <name evidence="1" type="ORF">Q604_UNBC04860G0001</name>
</gene>
<comment type="caution">
    <text evidence="1">The sequence shown here is derived from an EMBL/GenBank/DDBJ whole genome shotgun (WGS) entry which is preliminary data.</text>
</comment>
<proteinExistence type="predicted"/>
<evidence type="ECO:0000313" key="1">
    <source>
        <dbReference type="EMBL" id="ETJ41212.1"/>
    </source>
</evidence>
<feature type="non-terminal residue" evidence="1">
    <location>
        <position position="25"/>
    </location>
</feature>
<protein>
    <submittedName>
        <fullName evidence="1">Uncharacterized protein</fullName>
    </submittedName>
</protein>